<dbReference type="EMBL" id="DS268438">
    <property type="protein sequence ID" value="EFO99468.1"/>
    <property type="molecule type" value="Genomic_DNA"/>
</dbReference>
<proteinExistence type="predicted"/>
<dbReference type="InterPro" id="IPR052667">
    <property type="entry name" value="E3_ubiquitin-ligase_RING"/>
</dbReference>
<dbReference type="eggNOG" id="KOG4185">
    <property type="taxonomic scope" value="Eukaryota"/>
</dbReference>
<dbReference type="SMART" id="SM00184">
    <property type="entry name" value="RING"/>
    <property type="match status" value="1"/>
</dbReference>
<keyword evidence="1" id="KW-0479">Metal-binding</keyword>
<keyword evidence="3" id="KW-0862">Zinc</keyword>
<evidence type="ECO:0000256" key="3">
    <source>
        <dbReference type="ARBA" id="ARBA00022833"/>
    </source>
</evidence>
<accession>E3MDW9</accession>
<dbReference type="AlphaFoldDB" id="E3MDW9"/>
<evidence type="ECO:0000256" key="2">
    <source>
        <dbReference type="ARBA" id="ARBA00022771"/>
    </source>
</evidence>
<dbReference type="InterPro" id="IPR001841">
    <property type="entry name" value="Znf_RING"/>
</dbReference>
<dbReference type="HOGENOM" id="CLU_1157344_0_0_1"/>
<dbReference type="STRING" id="31234.E3MDW9"/>
<dbReference type="GeneID" id="9817025"/>
<reference evidence="5" key="1">
    <citation type="submission" date="2007-07" db="EMBL/GenBank/DDBJ databases">
        <title>PCAP assembly of the Caenorhabditis remanei genome.</title>
        <authorList>
            <consortium name="The Caenorhabditis remanei Sequencing Consortium"/>
            <person name="Wilson R.K."/>
        </authorList>
    </citation>
    <scope>NUCLEOTIDE SEQUENCE [LARGE SCALE GENOMIC DNA]</scope>
    <source>
        <strain evidence="5">PB4641</strain>
    </source>
</reference>
<dbReference type="Pfam" id="PF13445">
    <property type="entry name" value="zf-RING_UBOX"/>
    <property type="match status" value="1"/>
</dbReference>
<feature type="region of interest" description="Disordered" evidence="4">
    <location>
        <begin position="1"/>
        <end position="45"/>
    </location>
</feature>
<dbReference type="InterPro" id="IPR027370">
    <property type="entry name" value="Znf-RING_euk"/>
</dbReference>
<dbReference type="OrthoDB" id="6106880at2759"/>
<evidence type="ECO:0000256" key="1">
    <source>
        <dbReference type="ARBA" id="ARBA00022723"/>
    </source>
</evidence>
<keyword evidence="2" id="KW-0863">Zinc-finger</keyword>
<feature type="compositionally biased region" description="Basic and acidic residues" evidence="4">
    <location>
        <begin position="13"/>
        <end position="25"/>
    </location>
</feature>
<dbReference type="OMA" id="CTENFMI"/>
<dbReference type="Gene3D" id="3.30.40.10">
    <property type="entry name" value="Zinc/RING finger domain, C3HC4 (zinc finger)"/>
    <property type="match status" value="1"/>
</dbReference>
<dbReference type="PROSITE" id="PS50089">
    <property type="entry name" value="ZF_RING_2"/>
    <property type="match status" value="1"/>
</dbReference>
<dbReference type="Proteomes" id="UP000008281">
    <property type="component" value="Unassembled WGS sequence"/>
</dbReference>
<dbReference type="InterPro" id="IPR013083">
    <property type="entry name" value="Znf_RING/FYVE/PHD"/>
</dbReference>
<dbReference type="CTD" id="9817025"/>
<dbReference type="GO" id="GO:0008270">
    <property type="term" value="F:zinc ion binding"/>
    <property type="evidence" value="ECO:0007669"/>
    <property type="project" value="UniProtKB-KW"/>
</dbReference>
<organism evidence="6">
    <name type="scientific">Caenorhabditis remanei</name>
    <name type="common">Caenorhabditis vulgaris</name>
    <dbReference type="NCBI Taxonomy" id="31234"/>
    <lineage>
        <taxon>Eukaryota</taxon>
        <taxon>Metazoa</taxon>
        <taxon>Ecdysozoa</taxon>
        <taxon>Nematoda</taxon>
        <taxon>Chromadorea</taxon>
        <taxon>Rhabditida</taxon>
        <taxon>Rhabditina</taxon>
        <taxon>Rhabditomorpha</taxon>
        <taxon>Rhabditoidea</taxon>
        <taxon>Rhabditidae</taxon>
        <taxon>Peloderinae</taxon>
        <taxon>Caenorhabditis</taxon>
    </lineage>
</organism>
<evidence type="ECO:0000313" key="6">
    <source>
        <dbReference type="Proteomes" id="UP000008281"/>
    </source>
</evidence>
<evidence type="ECO:0000313" key="5">
    <source>
        <dbReference type="EMBL" id="EFO99468.1"/>
    </source>
</evidence>
<keyword evidence="6" id="KW-1185">Reference proteome</keyword>
<dbReference type="SUPFAM" id="SSF57850">
    <property type="entry name" value="RING/U-box"/>
    <property type="match status" value="1"/>
</dbReference>
<gene>
    <name evidence="5" type="ORF">CRE_22393</name>
</gene>
<dbReference type="KEGG" id="crq:GCK72_025899"/>
<dbReference type="RefSeq" id="XP_003105550.2">
    <property type="nucleotide sequence ID" value="XM_003105502.2"/>
</dbReference>
<sequence length="235" mass="27113">MVRNNGTVKTKRALAENKNSQKEKTTSQPVAKKRKTEQPQELNKQDEIRILREELEKAEKESRKAVKFIAEETRRLKRENVELEEEIRDYGVELRYIKIKTDRELVWKSQEKEVLVKSLEKGQEADRADNDVFAKEEKISQTYLEAINNLKEQIKNSNMTAARAMALRKACEMCQIEFNENFNDSVPKILPCGHTACLGCIKNLLTDGHVRCPSDRWFTKLSGTPESLPTNFAAL</sequence>
<dbReference type="PANTHER" id="PTHR47156:SF10">
    <property type="entry name" value="E3 UBIQUITIN-PROTEIN LIGASE TRIM-21-RELATED"/>
    <property type="match status" value="1"/>
</dbReference>
<protein>
    <submittedName>
        <fullName evidence="5">Uncharacterized protein</fullName>
    </submittedName>
</protein>
<dbReference type="PANTHER" id="PTHR47156">
    <property type="entry name" value="PROTEIN CBG20824"/>
    <property type="match status" value="1"/>
</dbReference>
<name>E3MDW9_CAERE</name>
<evidence type="ECO:0000256" key="4">
    <source>
        <dbReference type="SAM" id="MobiDB-lite"/>
    </source>
</evidence>